<dbReference type="CDD" id="cd06060">
    <property type="entry name" value="misato"/>
    <property type="match status" value="1"/>
</dbReference>
<evidence type="ECO:0000256" key="6">
    <source>
        <dbReference type="ARBA" id="ARBA00023128"/>
    </source>
</evidence>
<name>A0A8J1LJW1_XENLA</name>
<keyword evidence="6" id="KW-0496">Mitochondrion</keyword>
<dbReference type="CTD" id="108699490"/>
<sequence length="594" mass="63620">MAIGAGLAARGEFSASCRTEMAAQCGEVVTLQLGPFSNCVGAHWWNLQDSLMSLQSRDGRETAQLCSDVTYRHGETLSGRDTYTPRLIAVDRKGGVASLPVLGFLYEERETKCATPAWTGNLSTHQEEPPETGPLQAELSVGEGEKLRGGDGVAAGGEGLVGAPGATRRDLHHERRGNVWSDFLQTNLHPKSLCVVSQYSHGGGTEGPEAFGQGEALFREAAYGEELEDRLHFFTEECDYLQGFHIVCDLHSGFSGGGAKVAELLHDEYPGRGILSWGTYPVPPADRDLHKDMYQLLNCIMGIVHLSNHSSLFCPLTLNSSLGRRPGPPVALTHLLYDAESQYHSSAVLALTLDTLTAPYRTAPSRLSMVQLADALNFSGRKVMTAASSLPFPLESSSSLADAFQSYVGTPPWTCLSGCGGPQVSGGSTCFSQSVVLRGVREAQHIRPLPRGTRPPSALHTCGTSDEILQRYLQTVSPGAVSLASVLQPPCTLGPTFPQFFSPHVTREGFTAETPLSPPTAVDSIPALAALQASRALGPMLLGLSKEVREIDVRRGQSFLNAGVEEGQLQEALEELRDLAQCYSPAQDSEGDSD</sequence>
<comment type="function">
    <text evidence="7">Involved in the regulation of mitochondrial distribution and morphology. Required for mitochondrial fusion and mitochondrial network formation.</text>
</comment>
<evidence type="ECO:0000313" key="11">
    <source>
        <dbReference type="RefSeq" id="XP_041429802.1"/>
    </source>
</evidence>
<evidence type="ECO:0000256" key="3">
    <source>
        <dbReference type="ARBA" id="ARBA00008507"/>
    </source>
</evidence>
<evidence type="ECO:0000259" key="9">
    <source>
        <dbReference type="Pfam" id="PF14881"/>
    </source>
</evidence>
<organism evidence="10 11">
    <name type="scientific">Xenopus laevis</name>
    <name type="common">African clawed frog</name>
    <dbReference type="NCBI Taxonomy" id="8355"/>
    <lineage>
        <taxon>Eukaryota</taxon>
        <taxon>Metazoa</taxon>
        <taxon>Chordata</taxon>
        <taxon>Craniata</taxon>
        <taxon>Vertebrata</taxon>
        <taxon>Euteleostomi</taxon>
        <taxon>Amphibia</taxon>
        <taxon>Batrachia</taxon>
        <taxon>Anura</taxon>
        <taxon>Pipoidea</taxon>
        <taxon>Pipidae</taxon>
        <taxon>Xenopodinae</taxon>
        <taxon>Xenopus</taxon>
        <taxon>Xenopus</taxon>
    </lineage>
</organism>
<feature type="domain" description="DML1/Misato tubulin" evidence="9">
    <location>
        <begin position="179"/>
        <end position="361"/>
    </location>
</feature>
<dbReference type="GeneID" id="108699490"/>
<dbReference type="Gene3D" id="3.40.50.1440">
    <property type="entry name" value="Tubulin/FtsZ, GTPase domain"/>
    <property type="match status" value="1"/>
</dbReference>
<keyword evidence="5" id="KW-0963">Cytoplasm</keyword>
<dbReference type="SUPFAM" id="SSF52490">
    <property type="entry name" value="Tubulin nucleotide-binding domain-like"/>
    <property type="match status" value="1"/>
</dbReference>
<dbReference type="Pfam" id="PF10644">
    <property type="entry name" value="Misat_Tub_SegII"/>
    <property type="match status" value="1"/>
</dbReference>
<dbReference type="InterPro" id="IPR029209">
    <property type="entry name" value="DML1/Misato_tubulin"/>
</dbReference>
<reference evidence="11" key="1">
    <citation type="submission" date="2025-08" db="UniProtKB">
        <authorList>
            <consortium name="RefSeq"/>
        </authorList>
    </citation>
    <scope>IDENTIFICATION</scope>
    <source>
        <strain evidence="11">J_2021</strain>
        <tissue evidence="11">Erythrocytes</tissue>
    </source>
</reference>
<dbReference type="PANTHER" id="PTHR13391:SF0">
    <property type="entry name" value="PROTEIN MISATO HOMOLOG 1"/>
    <property type="match status" value="1"/>
</dbReference>
<dbReference type="PANTHER" id="PTHR13391">
    <property type="entry name" value="MITOCHONDRIAL DISTRIBUTION REGULATOR MISATO"/>
    <property type="match status" value="1"/>
</dbReference>
<dbReference type="AlphaFoldDB" id="A0A8J1LJW1"/>
<protein>
    <recommendedName>
        <fullName evidence="4">Protein misato homolog 1</fullName>
    </recommendedName>
</protein>
<evidence type="ECO:0000259" key="8">
    <source>
        <dbReference type="Pfam" id="PF10644"/>
    </source>
</evidence>
<gene>
    <name evidence="11" type="primary">msto1.L</name>
</gene>
<evidence type="ECO:0000313" key="10">
    <source>
        <dbReference type="Proteomes" id="UP000186698"/>
    </source>
</evidence>
<dbReference type="RefSeq" id="XP_041429802.1">
    <property type="nucleotide sequence ID" value="XM_041573868.1"/>
</dbReference>
<comment type="subcellular location">
    <subcellularLocation>
        <location evidence="2">Cytoplasm</location>
    </subcellularLocation>
    <subcellularLocation>
        <location evidence="1">Mitochondrion</location>
    </subcellularLocation>
</comment>
<keyword evidence="10" id="KW-1185">Reference proteome</keyword>
<dbReference type="InterPro" id="IPR049942">
    <property type="entry name" value="DML1/Misato"/>
</dbReference>
<evidence type="ECO:0000256" key="5">
    <source>
        <dbReference type="ARBA" id="ARBA00022490"/>
    </source>
</evidence>
<comment type="similarity">
    <text evidence="3">Belongs to the misato family.</text>
</comment>
<evidence type="ECO:0000256" key="2">
    <source>
        <dbReference type="ARBA" id="ARBA00004496"/>
    </source>
</evidence>
<proteinExistence type="inferred from homology"/>
<dbReference type="InterPro" id="IPR036525">
    <property type="entry name" value="Tubulin/FtsZ_GTPase_sf"/>
</dbReference>
<dbReference type="Proteomes" id="UP000186698">
    <property type="component" value="Chromosome 8L"/>
</dbReference>
<feature type="domain" description="Misato Segment II tubulin-like" evidence="8">
    <location>
        <begin position="27"/>
        <end position="139"/>
    </location>
</feature>
<accession>A0A8J1LJW1</accession>
<dbReference type="GO" id="GO:0007005">
    <property type="term" value="P:mitochondrion organization"/>
    <property type="evidence" value="ECO:0007669"/>
    <property type="project" value="InterPro"/>
</dbReference>
<dbReference type="InterPro" id="IPR019605">
    <property type="entry name" value="Misato_II_tubulin-like"/>
</dbReference>
<evidence type="ECO:0000256" key="7">
    <source>
        <dbReference type="ARBA" id="ARBA00045225"/>
    </source>
</evidence>
<evidence type="ECO:0000256" key="4">
    <source>
        <dbReference type="ARBA" id="ARBA00017321"/>
    </source>
</evidence>
<dbReference type="Pfam" id="PF14881">
    <property type="entry name" value="Tubulin_3"/>
    <property type="match status" value="1"/>
</dbReference>
<dbReference type="GO" id="GO:0005739">
    <property type="term" value="C:mitochondrion"/>
    <property type="evidence" value="ECO:0007669"/>
    <property type="project" value="UniProtKB-SubCell"/>
</dbReference>
<evidence type="ECO:0000256" key="1">
    <source>
        <dbReference type="ARBA" id="ARBA00004173"/>
    </source>
</evidence>